<keyword evidence="2" id="KW-1185">Reference proteome</keyword>
<accession>A0A9P6EJC3</accession>
<dbReference type="EMBL" id="MU157844">
    <property type="protein sequence ID" value="KAF9529719.1"/>
    <property type="molecule type" value="Genomic_DNA"/>
</dbReference>
<dbReference type="InterPro" id="IPR032675">
    <property type="entry name" value="LRR_dom_sf"/>
</dbReference>
<reference evidence="1" key="1">
    <citation type="submission" date="2020-11" db="EMBL/GenBank/DDBJ databases">
        <authorList>
            <consortium name="DOE Joint Genome Institute"/>
            <person name="Ahrendt S."/>
            <person name="Riley R."/>
            <person name="Andreopoulos W."/>
            <person name="Labutti K."/>
            <person name="Pangilinan J."/>
            <person name="Ruiz-Duenas F.J."/>
            <person name="Barrasa J.M."/>
            <person name="Sanchez-Garcia M."/>
            <person name="Camarero S."/>
            <person name="Miyauchi S."/>
            <person name="Serrano A."/>
            <person name="Linde D."/>
            <person name="Babiker R."/>
            <person name="Drula E."/>
            <person name="Ayuso-Fernandez I."/>
            <person name="Pacheco R."/>
            <person name="Padilla G."/>
            <person name="Ferreira P."/>
            <person name="Barriuso J."/>
            <person name="Kellner H."/>
            <person name="Castanera R."/>
            <person name="Alfaro M."/>
            <person name="Ramirez L."/>
            <person name="Pisabarro A.G."/>
            <person name="Kuo A."/>
            <person name="Tritt A."/>
            <person name="Lipzen A."/>
            <person name="He G."/>
            <person name="Yan M."/>
            <person name="Ng V."/>
            <person name="Cullen D."/>
            <person name="Martin F."/>
            <person name="Rosso M.-N."/>
            <person name="Henrissat B."/>
            <person name="Hibbett D."/>
            <person name="Martinez A.T."/>
            <person name="Grigoriev I.V."/>
        </authorList>
    </citation>
    <scope>NUCLEOTIDE SEQUENCE</scope>
    <source>
        <strain evidence="1">CBS 506.95</strain>
    </source>
</reference>
<gene>
    <name evidence="1" type="ORF">CPB83DRAFT_852050</name>
</gene>
<dbReference type="Gene3D" id="3.80.10.10">
    <property type="entry name" value="Ribonuclease Inhibitor"/>
    <property type="match status" value="1"/>
</dbReference>
<comment type="caution">
    <text evidence="1">The sequence shown here is derived from an EMBL/GenBank/DDBJ whole genome shotgun (WGS) entry which is preliminary data.</text>
</comment>
<sequence>MSVAFSGPALPPEVWSHVLRESPKSSLVSLLSVCSIFHDIAVRYLFSSIKIYFVGVRRGEVMLNTNHRHWVEEVARKLMIKSWELLNHISEEPSFARVVKSLTVISFADGFSIFERMTLANTLLSIPNLETFRWIGNHPDFGSTVAEYLPTTLRRLEIQASLPLESLNHISRLESVHLSMPWFFPDDEEAHDSWTNDEDLFDLEDPDNLTLESMFQTVGPHITNLRISGSQYGAIPVRIFNCLLDLEIFFLGGEDETVGLDLIFHHATQLQSLTWIGYINRRAYTFLPPSTSTLLPNLTSFRLSGVFDFDDITQNPTDRTDFDCLLHFLQNRKLLRRLYVRLPDLHWPLGLELWAIAKTLDKLEILGLHTGEGQIGEGDLNRILDLLPRQLRALHVAFDCGANNLLPLLDAIASMPNLSFLHLYGTISRLPILLEDLAAENKQLQMIGLNRAIWDIERVGHGIVTNKWPRWKIKFNVEEDFLNEDDAWLFHYN</sequence>
<evidence type="ECO:0008006" key="3">
    <source>
        <dbReference type="Google" id="ProtNLM"/>
    </source>
</evidence>
<protein>
    <recommendedName>
        <fullName evidence="3">F-box domain-containing protein</fullName>
    </recommendedName>
</protein>
<name>A0A9P6EJC3_9AGAR</name>
<organism evidence="1 2">
    <name type="scientific">Crepidotus variabilis</name>
    <dbReference type="NCBI Taxonomy" id="179855"/>
    <lineage>
        <taxon>Eukaryota</taxon>
        <taxon>Fungi</taxon>
        <taxon>Dikarya</taxon>
        <taxon>Basidiomycota</taxon>
        <taxon>Agaricomycotina</taxon>
        <taxon>Agaricomycetes</taxon>
        <taxon>Agaricomycetidae</taxon>
        <taxon>Agaricales</taxon>
        <taxon>Agaricineae</taxon>
        <taxon>Crepidotaceae</taxon>
        <taxon>Crepidotus</taxon>
    </lineage>
</organism>
<proteinExistence type="predicted"/>
<dbReference type="OrthoDB" id="3238099at2759"/>
<evidence type="ECO:0000313" key="1">
    <source>
        <dbReference type="EMBL" id="KAF9529719.1"/>
    </source>
</evidence>
<dbReference type="Proteomes" id="UP000807306">
    <property type="component" value="Unassembled WGS sequence"/>
</dbReference>
<evidence type="ECO:0000313" key="2">
    <source>
        <dbReference type="Proteomes" id="UP000807306"/>
    </source>
</evidence>
<dbReference type="SUPFAM" id="SSF52047">
    <property type="entry name" value="RNI-like"/>
    <property type="match status" value="1"/>
</dbReference>
<dbReference type="AlphaFoldDB" id="A0A9P6EJC3"/>